<name>A0A1V6RHE1_9EURO</name>
<dbReference type="EMBL" id="MDYP01000045">
    <property type="protein sequence ID" value="OQE00813.1"/>
    <property type="molecule type" value="Genomic_DNA"/>
</dbReference>
<comment type="caution">
    <text evidence="9">The sequence shown here is derived from an EMBL/GenBank/DDBJ whole genome shotgun (WGS) entry which is preliminary data.</text>
</comment>
<dbReference type="InterPro" id="IPR016163">
    <property type="entry name" value="Ald_DH_C"/>
</dbReference>
<dbReference type="FunFam" id="3.40.309.10:FF:000012">
    <property type="entry name" value="Betaine aldehyde dehydrogenase"/>
    <property type="match status" value="1"/>
</dbReference>
<dbReference type="Proteomes" id="UP000191518">
    <property type="component" value="Unassembled WGS sequence"/>
</dbReference>
<evidence type="ECO:0000256" key="1">
    <source>
        <dbReference type="ARBA" id="ARBA00004685"/>
    </source>
</evidence>
<accession>A0A1V6RHE1</accession>
<proteinExistence type="inferred from homology"/>
<dbReference type="PANTHER" id="PTHR11699">
    <property type="entry name" value="ALDEHYDE DEHYDROGENASE-RELATED"/>
    <property type="match status" value="1"/>
</dbReference>
<evidence type="ECO:0000256" key="2">
    <source>
        <dbReference type="ARBA" id="ARBA00009986"/>
    </source>
</evidence>
<dbReference type="STRING" id="29845.A0A1V6RHE1"/>
<dbReference type="SUPFAM" id="SSF53720">
    <property type="entry name" value="ALDH-like"/>
    <property type="match status" value="1"/>
</dbReference>
<dbReference type="Pfam" id="PF00171">
    <property type="entry name" value="Aldedh"/>
    <property type="match status" value="1"/>
</dbReference>
<dbReference type="FunFam" id="3.40.605.10:FF:000026">
    <property type="entry name" value="Aldehyde dehydrogenase, putative"/>
    <property type="match status" value="1"/>
</dbReference>
<dbReference type="InterPro" id="IPR029510">
    <property type="entry name" value="Ald_DH_CS_GLU"/>
</dbReference>
<keyword evidence="3 7" id="KW-0560">Oxidoreductase</keyword>
<dbReference type="FunFam" id="3.40.605.10:FF:000007">
    <property type="entry name" value="NAD/NADP-dependent betaine aldehyde dehydrogenase"/>
    <property type="match status" value="1"/>
</dbReference>
<dbReference type="PROSITE" id="PS00687">
    <property type="entry name" value="ALDEHYDE_DEHYDR_GLU"/>
    <property type="match status" value="1"/>
</dbReference>
<keyword evidence="10" id="KW-1185">Reference proteome</keyword>
<evidence type="ECO:0000259" key="8">
    <source>
        <dbReference type="Pfam" id="PF00171"/>
    </source>
</evidence>
<comment type="pathway">
    <text evidence="1">Mycotoxin biosynthesis.</text>
</comment>
<evidence type="ECO:0000313" key="9">
    <source>
        <dbReference type="EMBL" id="OQE00813.1"/>
    </source>
</evidence>
<dbReference type="InterPro" id="IPR016161">
    <property type="entry name" value="Ald_DH/histidinol_DH"/>
</dbReference>
<feature type="domain" description="Aldehyde dehydrogenase" evidence="8">
    <location>
        <begin position="18"/>
        <end position="474"/>
    </location>
</feature>
<sequence length="480" mass="51735">MATFPIPNQLFINGEFTDSISSERFSVYNPADDSLVTDQLQSAVEGDVNRAVKAAQVAFRSAEWNIPAKERGRILHSIAQVLRDNKDELAWLDRIAMGKPVVYGVAEVVMAADLFEYYAGWTDKHAGETFPADDGFLKIVQHEPLGVCAGILPWNGPIGLLAFKAAPALATGNVMILKPSEKSPFAALRFASLVSTILPPGVLQVLTGGGATGDLLARHSHIRKISFTGSGPTGRKIQRAAAESNLKRVTLELGGKSPAGVFEDCNLANAIQWATNAITHNTGQICIAASRLYLQESIAEEFIKGFVESMKVAAESIGDPENVETKVGPLADKAQLARVESFFIDNETQILTGGKRLGDKGCFFQPTVLYNPDPQANVYKNEIFGPAVCVRTFKTEEEFVEMANDTEYGLAAAVFTKDISRAMRVSALLESGTVGINCVSKLSNEVPFGGSKQSGIGRELGIHGLKSYTETKTIFVNLNC</sequence>
<comment type="similarity">
    <text evidence="2 7">Belongs to the aldehyde dehydrogenase family.</text>
</comment>
<dbReference type="Gene3D" id="3.40.309.10">
    <property type="entry name" value="Aldehyde Dehydrogenase, Chain A, domain 2"/>
    <property type="match status" value="1"/>
</dbReference>
<evidence type="ECO:0000256" key="3">
    <source>
        <dbReference type="ARBA" id="ARBA00023002"/>
    </source>
</evidence>
<dbReference type="EC" id="1.2.1.3" evidence="4"/>
<evidence type="ECO:0000256" key="7">
    <source>
        <dbReference type="RuleBase" id="RU003345"/>
    </source>
</evidence>
<dbReference type="Gene3D" id="3.40.605.10">
    <property type="entry name" value="Aldehyde Dehydrogenase, Chain A, domain 1"/>
    <property type="match status" value="1"/>
</dbReference>
<dbReference type="OrthoDB" id="310895at2759"/>
<organism evidence="9 10">
    <name type="scientific">Penicillium vulpinum</name>
    <dbReference type="NCBI Taxonomy" id="29845"/>
    <lineage>
        <taxon>Eukaryota</taxon>
        <taxon>Fungi</taxon>
        <taxon>Dikarya</taxon>
        <taxon>Ascomycota</taxon>
        <taxon>Pezizomycotina</taxon>
        <taxon>Eurotiomycetes</taxon>
        <taxon>Eurotiomycetidae</taxon>
        <taxon>Eurotiales</taxon>
        <taxon>Aspergillaceae</taxon>
        <taxon>Penicillium</taxon>
    </lineage>
</organism>
<evidence type="ECO:0000256" key="6">
    <source>
        <dbReference type="PROSITE-ProRule" id="PRU10007"/>
    </source>
</evidence>
<gene>
    <name evidence="9" type="ORF">PENVUL_c045G05992</name>
</gene>
<dbReference type="AlphaFoldDB" id="A0A1V6RHE1"/>
<comment type="catalytic activity">
    <reaction evidence="5">
        <text>an aldehyde + NAD(+) + H2O = a carboxylate + NADH + 2 H(+)</text>
        <dbReference type="Rhea" id="RHEA:16185"/>
        <dbReference type="ChEBI" id="CHEBI:15377"/>
        <dbReference type="ChEBI" id="CHEBI:15378"/>
        <dbReference type="ChEBI" id="CHEBI:17478"/>
        <dbReference type="ChEBI" id="CHEBI:29067"/>
        <dbReference type="ChEBI" id="CHEBI:57540"/>
        <dbReference type="ChEBI" id="CHEBI:57945"/>
        <dbReference type="EC" id="1.2.1.3"/>
    </reaction>
</comment>
<dbReference type="GO" id="GO:0004029">
    <property type="term" value="F:aldehyde dehydrogenase (NAD+) activity"/>
    <property type="evidence" value="ECO:0007669"/>
    <property type="project" value="UniProtKB-EC"/>
</dbReference>
<evidence type="ECO:0000313" key="10">
    <source>
        <dbReference type="Proteomes" id="UP000191518"/>
    </source>
</evidence>
<dbReference type="InterPro" id="IPR016162">
    <property type="entry name" value="Ald_DH_N"/>
</dbReference>
<evidence type="ECO:0000256" key="4">
    <source>
        <dbReference type="ARBA" id="ARBA00024226"/>
    </source>
</evidence>
<protein>
    <recommendedName>
        <fullName evidence="4">aldehyde dehydrogenase (NAD(+))</fullName>
        <ecNumber evidence="4">1.2.1.3</ecNumber>
    </recommendedName>
</protein>
<feature type="active site" evidence="6">
    <location>
        <position position="252"/>
    </location>
</feature>
<reference evidence="10" key="1">
    <citation type="journal article" date="2017" name="Nat. Microbiol.">
        <title>Global analysis of biosynthetic gene clusters reveals vast potential of secondary metabolite production in Penicillium species.</title>
        <authorList>
            <person name="Nielsen J.C."/>
            <person name="Grijseels S."/>
            <person name="Prigent S."/>
            <person name="Ji B."/>
            <person name="Dainat J."/>
            <person name="Nielsen K.F."/>
            <person name="Frisvad J.C."/>
            <person name="Workman M."/>
            <person name="Nielsen J."/>
        </authorList>
    </citation>
    <scope>NUCLEOTIDE SEQUENCE [LARGE SCALE GENOMIC DNA]</scope>
    <source>
        <strain evidence="10">IBT 29486</strain>
    </source>
</reference>
<dbReference type="InterPro" id="IPR015590">
    <property type="entry name" value="Aldehyde_DH_dom"/>
</dbReference>
<evidence type="ECO:0000256" key="5">
    <source>
        <dbReference type="ARBA" id="ARBA00049194"/>
    </source>
</evidence>
<dbReference type="GO" id="GO:0046394">
    <property type="term" value="P:carboxylic acid biosynthetic process"/>
    <property type="evidence" value="ECO:0007669"/>
    <property type="project" value="UniProtKB-ARBA"/>
</dbReference>